<protein>
    <submittedName>
        <fullName evidence="2">Uncharacterized protein</fullName>
    </submittedName>
</protein>
<dbReference type="RefSeq" id="XP_053586148.1">
    <property type="nucleotide sequence ID" value="XM_053731376.1"/>
</dbReference>
<dbReference type="GeneID" id="78776279"/>
<dbReference type="EMBL" id="WUAV01000004">
    <property type="protein sequence ID" value="KAF1759723.1"/>
    <property type="molecule type" value="Genomic_DNA"/>
</dbReference>
<comment type="caution">
    <text evidence="2">The sequence shown here is derived from an EMBL/GenBank/DDBJ whole genome shotgun (WGS) entry which is preliminary data.</text>
</comment>
<evidence type="ECO:0000256" key="1">
    <source>
        <dbReference type="SAM" id="MobiDB-lite"/>
    </source>
</evidence>
<name>A0A6A5GZ96_CAERE</name>
<proteinExistence type="predicted"/>
<evidence type="ECO:0000313" key="2">
    <source>
        <dbReference type="EMBL" id="KAF1759723.1"/>
    </source>
</evidence>
<dbReference type="Proteomes" id="UP000483820">
    <property type="component" value="Chromosome IV"/>
</dbReference>
<feature type="region of interest" description="Disordered" evidence="1">
    <location>
        <begin position="1"/>
        <end position="48"/>
    </location>
</feature>
<dbReference type="CTD" id="78776279"/>
<gene>
    <name evidence="2" type="ORF">GCK72_016190</name>
</gene>
<dbReference type="KEGG" id="crq:GCK72_016190"/>
<reference evidence="2 3" key="1">
    <citation type="submission" date="2019-12" db="EMBL/GenBank/DDBJ databases">
        <title>Chromosome-level assembly of the Caenorhabditis remanei genome.</title>
        <authorList>
            <person name="Teterina A.A."/>
            <person name="Willis J.H."/>
            <person name="Phillips P.C."/>
        </authorList>
    </citation>
    <scope>NUCLEOTIDE SEQUENCE [LARGE SCALE GENOMIC DNA]</scope>
    <source>
        <strain evidence="2 3">PX506</strain>
        <tissue evidence="2">Whole organism</tissue>
    </source>
</reference>
<accession>A0A6A5GZ96</accession>
<organism evidence="2 3">
    <name type="scientific">Caenorhabditis remanei</name>
    <name type="common">Caenorhabditis vulgaris</name>
    <dbReference type="NCBI Taxonomy" id="31234"/>
    <lineage>
        <taxon>Eukaryota</taxon>
        <taxon>Metazoa</taxon>
        <taxon>Ecdysozoa</taxon>
        <taxon>Nematoda</taxon>
        <taxon>Chromadorea</taxon>
        <taxon>Rhabditida</taxon>
        <taxon>Rhabditina</taxon>
        <taxon>Rhabditomorpha</taxon>
        <taxon>Rhabditoidea</taxon>
        <taxon>Rhabditidae</taxon>
        <taxon>Peloderinae</taxon>
        <taxon>Caenorhabditis</taxon>
    </lineage>
</organism>
<evidence type="ECO:0000313" key="3">
    <source>
        <dbReference type="Proteomes" id="UP000483820"/>
    </source>
</evidence>
<sequence>MHPRHAGAPYRFPFTRSPHTAHPSSNCVDDVPGGESSGEEEVPMPPYVIRPPDDIIGAIGEAENQCDSEVGGI</sequence>
<dbReference type="AlphaFoldDB" id="A0A6A5GZ96"/>